<dbReference type="EMBL" id="CAJNOK010011109">
    <property type="protein sequence ID" value="CAF1132304.1"/>
    <property type="molecule type" value="Genomic_DNA"/>
</dbReference>
<reference evidence="2" key="1">
    <citation type="submission" date="2021-02" db="EMBL/GenBank/DDBJ databases">
        <authorList>
            <person name="Nowell W R."/>
        </authorList>
    </citation>
    <scope>NUCLEOTIDE SEQUENCE</scope>
</reference>
<evidence type="ECO:0000313" key="1">
    <source>
        <dbReference type="EMBL" id="CAF1132304.1"/>
    </source>
</evidence>
<dbReference type="Proteomes" id="UP000682733">
    <property type="component" value="Unassembled WGS sequence"/>
</dbReference>
<protein>
    <submittedName>
        <fullName evidence="2">Uncharacterized protein</fullName>
    </submittedName>
</protein>
<dbReference type="EMBL" id="CAJOBA010022430">
    <property type="protein sequence ID" value="CAF3916826.1"/>
    <property type="molecule type" value="Genomic_DNA"/>
</dbReference>
<accession>A0A8S2LQP9</accession>
<name>A0A8S2LQP9_9BILA</name>
<comment type="caution">
    <text evidence="2">The sequence shown here is derived from an EMBL/GenBank/DDBJ whole genome shotgun (WGS) entry which is preliminary data.</text>
</comment>
<proteinExistence type="predicted"/>
<organism evidence="2 3">
    <name type="scientific">Didymodactylos carnosus</name>
    <dbReference type="NCBI Taxonomy" id="1234261"/>
    <lineage>
        <taxon>Eukaryota</taxon>
        <taxon>Metazoa</taxon>
        <taxon>Spiralia</taxon>
        <taxon>Gnathifera</taxon>
        <taxon>Rotifera</taxon>
        <taxon>Eurotatoria</taxon>
        <taxon>Bdelloidea</taxon>
        <taxon>Philodinida</taxon>
        <taxon>Philodinidae</taxon>
        <taxon>Didymodactylos</taxon>
    </lineage>
</organism>
<dbReference type="AlphaFoldDB" id="A0A8S2LQP9"/>
<sequence length="72" mass="8396">MALTPAQKQKHYRKNLAKKGLNEVSKAKIAARMKAFRKNLTGITRAKYLEAHADSQKRYKERKKEFETMVCL</sequence>
<dbReference type="Proteomes" id="UP000677228">
    <property type="component" value="Unassembled WGS sequence"/>
</dbReference>
<gene>
    <name evidence="1" type="ORF">OVA965_LOCUS20715</name>
    <name evidence="2" type="ORF">TMI583_LOCUS21176</name>
</gene>
<evidence type="ECO:0000313" key="3">
    <source>
        <dbReference type="Proteomes" id="UP000682733"/>
    </source>
</evidence>
<evidence type="ECO:0000313" key="2">
    <source>
        <dbReference type="EMBL" id="CAF3916826.1"/>
    </source>
</evidence>